<dbReference type="OrthoDB" id="3991133at2759"/>
<dbReference type="AlphaFoldDB" id="A5E5D2"/>
<dbReference type="VEuPathDB" id="FungiDB:LELG_04821"/>
<sequence>MSSPRFGLRQHSKSLVLSQPILNILHSISEISKLPTFKSKLRGYYKRFYKLRNFECTPRLFQHEDYTQTRDEVTPIEYIALIRRTFRKVDYNLKREKFLSLPPLDDAELEKRIQNTLAFVFNHTVELQNPHADELVVTKKDEERTAIDTMESKILSTILKMDMTAPANIKYDFKFAWLDDLNEKAKLARKGKKDPFTYKDEFPINYKIYLTTLMRMNETLQLCF</sequence>
<reference evidence="1 2" key="1">
    <citation type="journal article" date="2009" name="Nature">
        <title>Evolution of pathogenicity and sexual reproduction in eight Candida genomes.</title>
        <authorList>
            <person name="Butler G."/>
            <person name="Rasmussen M.D."/>
            <person name="Lin M.F."/>
            <person name="Santos M.A."/>
            <person name="Sakthikumar S."/>
            <person name="Munro C.A."/>
            <person name="Rheinbay E."/>
            <person name="Grabherr M."/>
            <person name="Forche A."/>
            <person name="Reedy J.L."/>
            <person name="Agrafioti I."/>
            <person name="Arnaud M.B."/>
            <person name="Bates S."/>
            <person name="Brown A.J."/>
            <person name="Brunke S."/>
            <person name="Costanzo M.C."/>
            <person name="Fitzpatrick D.A."/>
            <person name="de Groot P.W."/>
            <person name="Harris D."/>
            <person name="Hoyer L.L."/>
            <person name="Hube B."/>
            <person name="Klis F.M."/>
            <person name="Kodira C."/>
            <person name="Lennard N."/>
            <person name="Logue M.E."/>
            <person name="Martin R."/>
            <person name="Neiman A.M."/>
            <person name="Nikolaou E."/>
            <person name="Quail M.A."/>
            <person name="Quinn J."/>
            <person name="Santos M.C."/>
            <person name="Schmitzberger F.F."/>
            <person name="Sherlock G."/>
            <person name="Shah P."/>
            <person name="Silverstein K.A."/>
            <person name="Skrzypek M.S."/>
            <person name="Soll D."/>
            <person name="Staggs R."/>
            <person name="Stansfield I."/>
            <person name="Stumpf M.P."/>
            <person name="Sudbery P.E."/>
            <person name="Srikantha T."/>
            <person name="Zeng Q."/>
            <person name="Berman J."/>
            <person name="Berriman M."/>
            <person name="Heitman J."/>
            <person name="Gow N.A."/>
            <person name="Lorenz M.C."/>
            <person name="Birren B.W."/>
            <person name="Kellis M."/>
            <person name="Cuomo C.A."/>
        </authorList>
    </citation>
    <scope>NUCLEOTIDE SEQUENCE [LARGE SCALE GENOMIC DNA]</scope>
    <source>
        <strain evidence="2">ATCC 11503 / BCRC 21390 / CBS 2605 / JCM 1781 / NBRC 1676 / NRRL YB-4239</strain>
    </source>
</reference>
<protein>
    <submittedName>
        <fullName evidence="1">Uncharacterized protein</fullName>
    </submittedName>
</protein>
<proteinExistence type="predicted"/>
<accession>A5E5D2</accession>
<dbReference type="Proteomes" id="UP000001996">
    <property type="component" value="Unassembled WGS sequence"/>
</dbReference>
<dbReference type="KEGG" id="lel:PVL30_005551"/>
<dbReference type="EMBL" id="CH981530">
    <property type="protein sequence ID" value="EDK46640.1"/>
    <property type="molecule type" value="Genomic_DNA"/>
</dbReference>
<organism evidence="1 2">
    <name type="scientific">Lodderomyces elongisporus (strain ATCC 11503 / CBS 2605 / JCM 1781 / NBRC 1676 / NRRL YB-4239)</name>
    <name type="common">Yeast</name>
    <name type="synonym">Saccharomyces elongisporus</name>
    <dbReference type="NCBI Taxonomy" id="379508"/>
    <lineage>
        <taxon>Eukaryota</taxon>
        <taxon>Fungi</taxon>
        <taxon>Dikarya</taxon>
        <taxon>Ascomycota</taxon>
        <taxon>Saccharomycotina</taxon>
        <taxon>Pichiomycetes</taxon>
        <taxon>Debaryomycetaceae</taxon>
        <taxon>Candida/Lodderomyces clade</taxon>
        <taxon>Lodderomyces</taxon>
    </lineage>
</organism>
<dbReference type="HOGENOM" id="CLU_109474_0_0_1"/>
<name>A5E5D2_LODEL</name>
<dbReference type="OMA" id="DNEMPND"/>
<evidence type="ECO:0000313" key="2">
    <source>
        <dbReference type="Proteomes" id="UP000001996"/>
    </source>
</evidence>
<dbReference type="GeneID" id="5231044"/>
<gene>
    <name evidence="1" type="ORF">LELG_04821</name>
</gene>
<keyword evidence="2" id="KW-1185">Reference proteome</keyword>
<dbReference type="InParanoid" id="A5E5D2"/>
<evidence type="ECO:0000313" key="1">
    <source>
        <dbReference type="EMBL" id="EDK46640.1"/>
    </source>
</evidence>